<dbReference type="HOGENOM" id="CLU_000604_92_3_5"/>
<feature type="domain" description="ABC transporter" evidence="8">
    <location>
        <begin position="264"/>
        <end position="499"/>
    </location>
</feature>
<dbReference type="InterPro" id="IPR050107">
    <property type="entry name" value="ABC_carbohydrate_import_ATPase"/>
</dbReference>
<dbReference type="Pfam" id="PF00005">
    <property type="entry name" value="ABC_tran"/>
    <property type="match status" value="2"/>
</dbReference>
<dbReference type="EMBL" id="HG938354">
    <property type="protein sequence ID" value="CDN51485.1"/>
    <property type="molecule type" value="Genomic_DNA"/>
</dbReference>
<keyword evidence="5" id="KW-0547">Nucleotide-binding</keyword>
<dbReference type="Proteomes" id="UP000028181">
    <property type="component" value="Plasmid pHAMBI540a"/>
</dbReference>
<keyword evidence="9" id="KW-0614">Plasmid</keyword>
<gene>
    <name evidence="9" type="primary">araG</name>
    <name evidence="9" type="ORF">RG540_PA08090</name>
</gene>
<accession>A0A068T1W2</accession>
<evidence type="ECO:0000256" key="6">
    <source>
        <dbReference type="ARBA" id="ARBA00022840"/>
    </source>
</evidence>
<keyword evidence="6 9" id="KW-0067">ATP-binding</keyword>
<name>A0A068T1W2_NEOGA</name>
<dbReference type="InterPro" id="IPR003439">
    <property type="entry name" value="ABC_transporter-like_ATP-bd"/>
</dbReference>
<reference evidence="10" key="1">
    <citation type="journal article" date="2014" name="BMC Genomics">
        <title>Genome sequencing of two Neorhizobium galegae strains reveals a noeT gene responsible for the unusual acetylation of the nodulation factors.</title>
        <authorList>
            <person name="Osterman J."/>
            <person name="Marsh J."/>
            <person name="Laine P.K."/>
            <person name="Zeng Z."/>
            <person name="Alatalo E."/>
            <person name="Sullivan J.T."/>
            <person name="Young J.P."/>
            <person name="Thomas-Oates J."/>
            <person name="Paulin L."/>
            <person name="Lindstrom K."/>
        </authorList>
    </citation>
    <scope>NUCLEOTIDE SEQUENCE [LARGE SCALE GENOMIC DNA]</scope>
    <source>
        <strain evidence="10">HAMBI 540</strain>
    </source>
</reference>
<evidence type="ECO:0000259" key="8">
    <source>
        <dbReference type="PROSITE" id="PS50893"/>
    </source>
</evidence>
<feature type="domain" description="ABC transporter" evidence="8">
    <location>
        <begin position="26"/>
        <end position="264"/>
    </location>
</feature>
<dbReference type="InterPro" id="IPR027417">
    <property type="entry name" value="P-loop_NTPase"/>
</dbReference>
<keyword evidence="2" id="KW-0813">Transport</keyword>
<dbReference type="CDD" id="cd03216">
    <property type="entry name" value="ABC_Carb_Monos_I"/>
    <property type="match status" value="1"/>
</dbReference>
<dbReference type="PROSITE" id="PS50893">
    <property type="entry name" value="ABC_TRANSPORTER_2"/>
    <property type="match status" value="2"/>
</dbReference>
<evidence type="ECO:0000313" key="10">
    <source>
        <dbReference type="Proteomes" id="UP000028181"/>
    </source>
</evidence>
<dbReference type="InterPro" id="IPR003593">
    <property type="entry name" value="AAA+_ATPase"/>
</dbReference>
<evidence type="ECO:0000313" key="9">
    <source>
        <dbReference type="EMBL" id="CDN51485.1"/>
    </source>
</evidence>
<organism evidence="9 10">
    <name type="scientific">Neorhizobium galegae bv. orientalis str. HAMBI 540</name>
    <dbReference type="NCBI Taxonomy" id="1028800"/>
    <lineage>
        <taxon>Bacteria</taxon>
        <taxon>Pseudomonadati</taxon>
        <taxon>Pseudomonadota</taxon>
        <taxon>Alphaproteobacteria</taxon>
        <taxon>Hyphomicrobiales</taxon>
        <taxon>Rhizobiaceae</taxon>
        <taxon>Rhizobium/Agrobacterium group</taxon>
        <taxon>Neorhizobium</taxon>
    </lineage>
</organism>
<dbReference type="PROSITE" id="PS00211">
    <property type="entry name" value="ABC_TRANSPORTER_1"/>
    <property type="match status" value="1"/>
</dbReference>
<sequence length="502" mass="54256">MPSHCPAQIIDDVFRMNEITARREVVAVRGLKVTFGAVKALDGADLVIHGGECVGLVGHNGAGKSTIVNVINGSLSPHAGEVSYGGSRAQHGISTARANGVRCVFQELSLCPNLTVNENARVMHAELAGWNWRTKAAALVKQQLGDIFPGHGIDCDSTIDELSIAERQMVEIAISFAGLNEKSKLVILDEPTSSLDAGLAAQLMAYIRKFVGEGGSVLLISHILGEILSTSDRIVVMKDGRVVADRSAPEFSTRSLVEAMGNVVREQEWLRAADKRDGAPVLAMPPRRGHGLAFQAHRGEMIGLAGLGGHGQTETLLDLYLSRNSNWWPARRKEIAFVAGDRSLNGIFPLWSILNNLSIASLGDLSSRSIVDHDREGVLGNGWKTRIEIRTPDMENRILSLSGGNQQKVLFARALATTARIVLMDDPMRGVDVGTKQEVYDILRSEAAGGRTFIWYSTEMDEIRLCDRVYVFREGAIVAELAGDAITEKNILEASFGAGEAA</sequence>
<geneLocation type="plasmid" evidence="10">
    <name>II</name>
</geneLocation>
<proteinExistence type="inferred from homology"/>
<dbReference type="PANTHER" id="PTHR43790">
    <property type="entry name" value="CARBOHYDRATE TRANSPORT ATP-BINDING PROTEIN MG119-RELATED"/>
    <property type="match status" value="1"/>
</dbReference>
<keyword evidence="7" id="KW-0472">Membrane</keyword>
<dbReference type="AlphaFoldDB" id="A0A068T1W2"/>
<dbReference type="SUPFAM" id="SSF52540">
    <property type="entry name" value="P-loop containing nucleoside triphosphate hydrolases"/>
    <property type="match status" value="2"/>
</dbReference>
<dbReference type="Gene3D" id="3.40.50.300">
    <property type="entry name" value="P-loop containing nucleotide triphosphate hydrolases"/>
    <property type="match status" value="2"/>
</dbReference>
<evidence type="ECO:0000256" key="4">
    <source>
        <dbReference type="ARBA" id="ARBA00022737"/>
    </source>
</evidence>
<evidence type="ECO:0000256" key="7">
    <source>
        <dbReference type="ARBA" id="ARBA00023136"/>
    </source>
</evidence>
<keyword evidence="10" id="KW-1185">Reference proteome</keyword>
<protein>
    <submittedName>
        <fullName evidence="9">L-arabinose transport ATP-binding protein AraG</fullName>
    </submittedName>
</protein>
<dbReference type="GO" id="GO:0016887">
    <property type="term" value="F:ATP hydrolysis activity"/>
    <property type="evidence" value="ECO:0007669"/>
    <property type="project" value="InterPro"/>
</dbReference>
<dbReference type="eggNOG" id="COG1129">
    <property type="taxonomic scope" value="Bacteria"/>
</dbReference>
<dbReference type="PANTHER" id="PTHR43790:SF9">
    <property type="entry name" value="GALACTOFURANOSE TRANSPORTER ATP-BINDING PROTEIN YTFR"/>
    <property type="match status" value="1"/>
</dbReference>
<comment type="similarity">
    <text evidence="1">Belongs to the ABC transporter superfamily.</text>
</comment>
<evidence type="ECO:0000256" key="2">
    <source>
        <dbReference type="ARBA" id="ARBA00022448"/>
    </source>
</evidence>
<keyword evidence="3" id="KW-0762">Sugar transport</keyword>
<dbReference type="KEGG" id="ngg:RG540_PA08090"/>
<evidence type="ECO:0000256" key="1">
    <source>
        <dbReference type="ARBA" id="ARBA00005417"/>
    </source>
</evidence>
<evidence type="ECO:0000256" key="5">
    <source>
        <dbReference type="ARBA" id="ARBA00022741"/>
    </source>
</evidence>
<dbReference type="PATRIC" id="fig|1028800.3.peg.5434"/>
<dbReference type="GO" id="GO:0005524">
    <property type="term" value="F:ATP binding"/>
    <property type="evidence" value="ECO:0007669"/>
    <property type="project" value="UniProtKB-KW"/>
</dbReference>
<evidence type="ECO:0000256" key="3">
    <source>
        <dbReference type="ARBA" id="ARBA00022597"/>
    </source>
</evidence>
<dbReference type="SMART" id="SM00382">
    <property type="entry name" value="AAA"/>
    <property type="match status" value="2"/>
</dbReference>
<keyword evidence="4" id="KW-0677">Repeat</keyword>
<dbReference type="InterPro" id="IPR017871">
    <property type="entry name" value="ABC_transporter-like_CS"/>
</dbReference>